<feature type="region of interest" description="Disordered" evidence="1">
    <location>
        <begin position="1"/>
        <end position="23"/>
    </location>
</feature>
<dbReference type="Proteomes" id="UP000593560">
    <property type="component" value="Unassembled WGS sequence"/>
</dbReference>
<evidence type="ECO:0000256" key="1">
    <source>
        <dbReference type="SAM" id="MobiDB-lite"/>
    </source>
</evidence>
<accession>A0A7J9HJN9</accession>
<evidence type="ECO:0000313" key="2">
    <source>
        <dbReference type="EMBL" id="MBA0810056.1"/>
    </source>
</evidence>
<keyword evidence="3" id="KW-1185">Reference proteome</keyword>
<proteinExistence type="predicted"/>
<name>A0A7J9HJN9_9ROSI</name>
<evidence type="ECO:0000313" key="3">
    <source>
        <dbReference type="Proteomes" id="UP000593560"/>
    </source>
</evidence>
<protein>
    <submittedName>
        <fullName evidence="2">Uncharacterized protein</fullName>
    </submittedName>
</protein>
<sequence length="23" mass="2402">MSTIDSLMRGKEVIDTGAPPSVP</sequence>
<gene>
    <name evidence="2" type="ORF">Gohar_002078</name>
</gene>
<organism evidence="2 3">
    <name type="scientific">Gossypium harknessii</name>
    <dbReference type="NCBI Taxonomy" id="34285"/>
    <lineage>
        <taxon>Eukaryota</taxon>
        <taxon>Viridiplantae</taxon>
        <taxon>Streptophyta</taxon>
        <taxon>Embryophyta</taxon>
        <taxon>Tracheophyta</taxon>
        <taxon>Spermatophyta</taxon>
        <taxon>Magnoliopsida</taxon>
        <taxon>eudicotyledons</taxon>
        <taxon>Gunneridae</taxon>
        <taxon>Pentapetalae</taxon>
        <taxon>rosids</taxon>
        <taxon>malvids</taxon>
        <taxon>Malvales</taxon>
        <taxon>Malvaceae</taxon>
        <taxon>Malvoideae</taxon>
        <taxon>Gossypium</taxon>
    </lineage>
</organism>
<comment type="caution">
    <text evidence="2">The sequence shown here is derived from an EMBL/GenBank/DDBJ whole genome shotgun (WGS) entry which is preliminary data.</text>
</comment>
<reference evidence="2 3" key="1">
    <citation type="journal article" date="2019" name="Genome Biol. Evol.">
        <title>Insights into the evolution of the New World diploid cottons (Gossypium, subgenus Houzingenia) based on genome sequencing.</title>
        <authorList>
            <person name="Grover C.E."/>
            <person name="Arick M.A. 2nd"/>
            <person name="Thrash A."/>
            <person name="Conover J.L."/>
            <person name="Sanders W.S."/>
            <person name="Peterson D.G."/>
            <person name="Frelichowski J.E."/>
            <person name="Scheffler J.A."/>
            <person name="Scheffler B.E."/>
            <person name="Wendel J.F."/>
        </authorList>
    </citation>
    <scope>NUCLEOTIDE SEQUENCE [LARGE SCALE GENOMIC DNA]</scope>
    <source>
        <strain evidence="2">0</strain>
        <tissue evidence="2">Leaf</tissue>
    </source>
</reference>
<dbReference type="AlphaFoldDB" id="A0A7J9HJN9"/>
<dbReference type="EMBL" id="JABFAD010000010">
    <property type="protein sequence ID" value="MBA0810056.1"/>
    <property type="molecule type" value="Genomic_DNA"/>
</dbReference>
<feature type="non-terminal residue" evidence="2">
    <location>
        <position position="23"/>
    </location>
</feature>